<evidence type="ECO:0000313" key="3">
    <source>
        <dbReference type="Proteomes" id="UP000584931"/>
    </source>
</evidence>
<feature type="compositionally biased region" description="Polar residues" evidence="1">
    <location>
        <begin position="96"/>
        <end position="121"/>
    </location>
</feature>
<evidence type="ECO:0000256" key="1">
    <source>
        <dbReference type="SAM" id="MobiDB-lite"/>
    </source>
</evidence>
<organism evidence="2 3">
    <name type="scientific">Nocardiopsis sinuspersici</name>
    <dbReference type="NCBI Taxonomy" id="501010"/>
    <lineage>
        <taxon>Bacteria</taxon>
        <taxon>Bacillati</taxon>
        <taxon>Actinomycetota</taxon>
        <taxon>Actinomycetes</taxon>
        <taxon>Streptosporangiales</taxon>
        <taxon>Nocardiopsidaceae</taxon>
        <taxon>Nocardiopsis</taxon>
    </lineage>
</organism>
<gene>
    <name evidence="2" type="ORF">HNR06_004147</name>
</gene>
<feature type="compositionally biased region" description="Basic and acidic residues" evidence="1">
    <location>
        <begin position="128"/>
        <end position="143"/>
    </location>
</feature>
<dbReference type="EMBL" id="JACCHL010000001">
    <property type="protein sequence ID" value="NYH54558.1"/>
    <property type="molecule type" value="Genomic_DNA"/>
</dbReference>
<dbReference type="Proteomes" id="UP000584931">
    <property type="component" value="Unassembled WGS sequence"/>
</dbReference>
<accession>A0A7Z0BK80</accession>
<evidence type="ECO:0008006" key="4">
    <source>
        <dbReference type="Google" id="ProtNLM"/>
    </source>
</evidence>
<name>A0A7Z0BK80_9ACTN</name>
<dbReference type="AlphaFoldDB" id="A0A7Z0BK80"/>
<dbReference type="RefSeq" id="WP_179810987.1">
    <property type="nucleotide sequence ID" value="NZ_JACCHL010000001.1"/>
</dbReference>
<feature type="region of interest" description="Disordered" evidence="1">
    <location>
        <begin position="96"/>
        <end position="143"/>
    </location>
</feature>
<sequence>MTLWEFALWGLAGAGCVEALEFAAAISRTRNWPWRAPGAPPAFPLLVSVVLRLSVGTVLAMALGGSDQIAGEIGAFVSGVAAPVIIERILSQVSRGQPLNSVDDPTSLTDAGTQELTQSDPAQPGPDATDRSRTFRGGDDDAR</sequence>
<protein>
    <recommendedName>
        <fullName evidence="4">DUF1622 domain-containing protein</fullName>
    </recommendedName>
</protein>
<evidence type="ECO:0000313" key="2">
    <source>
        <dbReference type="EMBL" id="NYH54558.1"/>
    </source>
</evidence>
<reference evidence="2 3" key="1">
    <citation type="submission" date="2020-07" db="EMBL/GenBank/DDBJ databases">
        <title>Sequencing the genomes of 1000 actinobacteria strains.</title>
        <authorList>
            <person name="Klenk H.-P."/>
        </authorList>
    </citation>
    <scope>NUCLEOTIDE SEQUENCE [LARGE SCALE GENOMIC DNA]</scope>
    <source>
        <strain evidence="2 3">DSM 45278</strain>
    </source>
</reference>
<comment type="caution">
    <text evidence="2">The sequence shown here is derived from an EMBL/GenBank/DDBJ whole genome shotgun (WGS) entry which is preliminary data.</text>
</comment>
<proteinExistence type="predicted"/>